<dbReference type="InterPro" id="IPR036291">
    <property type="entry name" value="NAD(P)-bd_dom_sf"/>
</dbReference>
<dbReference type="PRINTS" id="PR00081">
    <property type="entry name" value="GDHRDH"/>
</dbReference>
<dbReference type="GO" id="GO:0016491">
    <property type="term" value="F:oxidoreductase activity"/>
    <property type="evidence" value="ECO:0007669"/>
    <property type="project" value="UniProtKB-KW"/>
</dbReference>
<dbReference type="KEGG" id="achi:CDG60_14210"/>
<dbReference type="RefSeq" id="WP_087514087.1">
    <property type="nucleotide sequence ID" value="NZ_CP032134.1"/>
</dbReference>
<dbReference type="PROSITE" id="PS00061">
    <property type="entry name" value="ADH_SHORT"/>
    <property type="match status" value="1"/>
</dbReference>
<dbReference type="SUPFAM" id="SSF51735">
    <property type="entry name" value="NAD(P)-binding Rossmann-fold domains"/>
    <property type="match status" value="1"/>
</dbReference>
<evidence type="ECO:0000313" key="4">
    <source>
        <dbReference type="Proteomes" id="UP000263753"/>
    </source>
</evidence>
<evidence type="ECO:0000256" key="1">
    <source>
        <dbReference type="ARBA" id="ARBA00006484"/>
    </source>
</evidence>
<dbReference type="AlphaFoldDB" id="A0A3B7M4N0"/>
<protein>
    <submittedName>
        <fullName evidence="3">SDR family oxidoreductase</fullName>
    </submittedName>
</protein>
<comment type="similarity">
    <text evidence="1">Belongs to the short-chain dehydrogenases/reductases (SDR) family.</text>
</comment>
<dbReference type="Pfam" id="PF13561">
    <property type="entry name" value="adh_short_C2"/>
    <property type="match status" value="1"/>
</dbReference>
<name>A0A3B7M4N0_9GAMM</name>
<dbReference type="Proteomes" id="UP000263753">
    <property type="component" value="Chromosome"/>
</dbReference>
<dbReference type="FunFam" id="3.40.50.720:FF:000084">
    <property type="entry name" value="Short-chain dehydrogenase reductase"/>
    <property type="match status" value="1"/>
</dbReference>
<sequence length="244" mass="26040">MTMKNKVAMITGAASGIGLAVAEQLAAQQCQLCLVDQNADALEALAEILGKQVKVITFTGDLSQADFVENVVVQIEQQFGRLDYALNNAGVTSPAQPLHELTLETWNSVLGVNLNSVFYGLKAQIPLMLKSGGGAVVNTSSMLGLVATQNRAAYVTSKHAVTGLTKAAALDYAQQNIRVNSVHPGYIETPLISHIDQQMLIQKHPIGRLGTPQEVAELICFLLSEQASFITGAQYVIDGGYTIQ</sequence>
<gene>
    <name evidence="3" type="ORF">CDG60_14210</name>
</gene>
<dbReference type="PANTHER" id="PTHR24321">
    <property type="entry name" value="DEHYDROGENASES, SHORT CHAIN"/>
    <property type="match status" value="1"/>
</dbReference>
<dbReference type="PANTHER" id="PTHR24321:SF8">
    <property type="entry name" value="ESTRADIOL 17-BETA-DEHYDROGENASE 8-RELATED"/>
    <property type="match status" value="1"/>
</dbReference>
<evidence type="ECO:0000313" key="3">
    <source>
        <dbReference type="EMBL" id="AXY57613.1"/>
    </source>
</evidence>
<reference evidence="4" key="1">
    <citation type="submission" date="2018-09" db="EMBL/GenBank/DDBJ databases">
        <title>The complete genome of Acinetobacter sp. strain WCHAc010005.</title>
        <authorList>
            <person name="Hu Y."/>
            <person name="Long H."/>
            <person name="Feng Y."/>
            <person name="Zong Z."/>
        </authorList>
    </citation>
    <scope>NUCLEOTIDE SEQUENCE [LARGE SCALE GENOMIC DNA]</scope>
    <source>
        <strain evidence="4">WCHAc010005</strain>
    </source>
</reference>
<dbReference type="Gene3D" id="3.40.50.720">
    <property type="entry name" value="NAD(P)-binding Rossmann-like Domain"/>
    <property type="match status" value="1"/>
</dbReference>
<dbReference type="NCBIfam" id="NF005559">
    <property type="entry name" value="PRK07231.1"/>
    <property type="match status" value="1"/>
</dbReference>
<evidence type="ECO:0000256" key="2">
    <source>
        <dbReference type="ARBA" id="ARBA00023002"/>
    </source>
</evidence>
<dbReference type="CDD" id="cd05233">
    <property type="entry name" value="SDR_c"/>
    <property type="match status" value="1"/>
</dbReference>
<keyword evidence="2" id="KW-0560">Oxidoreductase</keyword>
<organism evidence="3 4">
    <name type="scientific">Acinetobacter chinensis</name>
    <dbReference type="NCBI Taxonomy" id="2004650"/>
    <lineage>
        <taxon>Bacteria</taxon>
        <taxon>Pseudomonadati</taxon>
        <taxon>Pseudomonadota</taxon>
        <taxon>Gammaproteobacteria</taxon>
        <taxon>Moraxellales</taxon>
        <taxon>Moraxellaceae</taxon>
        <taxon>Acinetobacter</taxon>
    </lineage>
</organism>
<accession>A0A3B7M4N0</accession>
<dbReference type="InterPro" id="IPR020904">
    <property type="entry name" value="Sc_DH/Rdtase_CS"/>
</dbReference>
<dbReference type="EMBL" id="CP032134">
    <property type="protein sequence ID" value="AXY57613.1"/>
    <property type="molecule type" value="Genomic_DNA"/>
</dbReference>
<proteinExistence type="inferred from homology"/>
<dbReference type="PRINTS" id="PR00080">
    <property type="entry name" value="SDRFAMILY"/>
</dbReference>
<dbReference type="InterPro" id="IPR002347">
    <property type="entry name" value="SDR_fam"/>
</dbReference>